<dbReference type="HOGENOM" id="CLU_077795_2_0_12"/>
<sequence>MGKKESVLQKIGETKVISIIRGIKEEHATRLIDALLEGGIQCLEITMNTPGALKMIEEARQRSNILVGAGTVLTLDDAKKAIDAGAQFILSPCLSVEIIRYCNERDILPVPGIFSPTELFIAKEAGAELIKVFPVGTVGPQFIKDLLGPFAGLKLLPVGGVATDNTAAFMKAGAYAVGVGSSLASPSLSESGNFQEITKRAKEFITQANCL</sequence>
<comment type="pathway">
    <text evidence="1">Carbohydrate acid metabolism.</text>
</comment>
<keyword evidence="7" id="KW-1185">Reference proteome</keyword>
<evidence type="ECO:0000256" key="5">
    <source>
        <dbReference type="ARBA" id="ARBA00023277"/>
    </source>
</evidence>
<dbReference type="PANTHER" id="PTHR30246:SF1">
    <property type="entry name" value="2-DEHYDRO-3-DEOXY-6-PHOSPHOGALACTONATE ALDOLASE-RELATED"/>
    <property type="match status" value="1"/>
</dbReference>
<dbReference type="InterPro" id="IPR013785">
    <property type="entry name" value="Aldolase_TIM"/>
</dbReference>
<dbReference type="GO" id="GO:0016829">
    <property type="term" value="F:lyase activity"/>
    <property type="evidence" value="ECO:0007669"/>
    <property type="project" value="UniProtKB-KW"/>
</dbReference>
<dbReference type="OrthoDB" id="9802667at2"/>
<dbReference type="InterPro" id="IPR000887">
    <property type="entry name" value="Aldlse_KDPG_KHG"/>
</dbReference>
<dbReference type="STRING" id="158190.SpiGrapes_0030"/>
<dbReference type="EMBL" id="CP003155">
    <property type="protein sequence ID" value="AEV27895.1"/>
    <property type="molecule type" value="Genomic_DNA"/>
</dbReference>
<evidence type="ECO:0000313" key="6">
    <source>
        <dbReference type="EMBL" id="AEV27895.1"/>
    </source>
</evidence>
<dbReference type="KEGG" id="sgp:SpiGrapes_0030"/>
<comment type="similarity">
    <text evidence="2">Belongs to the KHG/KDPG aldolase family.</text>
</comment>
<accession>G8QSJ6</accession>
<dbReference type="NCBIfam" id="TIGR01182">
    <property type="entry name" value="eda"/>
    <property type="match status" value="1"/>
</dbReference>
<evidence type="ECO:0000256" key="3">
    <source>
        <dbReference type="ARBA" id="ARBA00011233"/>
    </source>
</evidence>
<dbReference type="CDD" id="cd00452">
    <property type="entry name" value="KDPG_aldolase"/>
    <property type="match status" value="1"/>
</dbReference>
<comment type="subunit">
    <text evidence="3">Homotrimer.</text>
</comment>
<name>G8QSJ6_SPHPG</name>
<protein>
    <submittedName>
        <fullName evidence="6">Entner-Doudoroff aldolase</fullName>
    </submittedName>
</protein>
<evidence type="ECO:0000313" key="7">
    <source>
        <dbReference type="Proteomes" id="UP000005632"/>
    </source>
</evidence>
<gene>
    <name evidence="6" type="ordered locus">SpiGrapes_0030</name>
</gene>
<evidence type="ECO:0000256" key="4">
    <source>
        <dbReference type="ARBA" id="ARBA00023239"/>
    </source>
</evidence>
<dbReference type="Pfam" id="PF01081">
    <property type="entry name" value="Aldolase"/>
    <property type="match status" value="1"/>
</dbReference>
<organism evidence="6 7">
    <name type="scientific">Sphaerochaeta pleomorpha (strain ATCC BAA-1885 / DSM 22778 / Grapes)</name>
    <dbReference type="NCBI Taxonomy" id="158190"/>
    <lineage>
        <taxon>Bacteria</taxon>
        <taxon>Pseudomonadati</taxon>
        <taxon>Spirochaetota</taxon>
        <taxon>Spirochaetia</taxon>
        <taxon>Spirochaetales</taxon>
        <taxon>Sphaerochaetaceae</taxon>
        <taxon>Sphaerochaeta</taxon>
    </lineage>
</organism>
<keyword evidence="5" id="KW-0119">Carbohydrate metabolism</keyword>
<reference evidence="6 7" key="1">
    <citation type="submission" date="2011-11" db="EMBL/GenBank/DDBJ databases">
        <title>Complete sequence of Spirochaeta sp. grapes.</title>
        <authorList>
            <consortium name="US DOE Joint Genome Institute"/>
            <person name="Lucas S."/>
            <person name="Han J."/>
            <person name="Lapidus A."/>
            <person name="Cheng J.-F."/>
            <person name="Goodwin L."/>
            <person name="Pitluck S."/>
            <person name="Peters L."/>
            <person name="Ovchinnikova G."/>
            <person name="Munk A.C."/>
            <person name="Detter J.C."/>
            <person name="Han C."/>
            <person name="Tapia R."/>
            <person name="Land M."/>
            <person name="Hauser L."/>
            <person name="Kyrpides N."/>
            <person name="Ivanova N."/>
            <person name="Pagani I."/>
            <person name="Ritalahtilisa K."/>
            <person name="Loeffler F."/>
            <person name="Woyke T."/>
        </authorList>
    </citation>
    <scope>NUCLEOTIDE SEQUENCE [LARGE SCALE GENOMIC DNA]</scope>
    <source>
        <strain evidence="7">ATCC BAA-1885 / DSM 22778 / Grapes</strain>
    </source>
</reference>
<dbReference type="RefSeq" id="WP_014268744.1">
    <property type="nucleotide sequence ID" value="NC_016633.1"/>
</dbReference>
<dbReference type="AlphaFoldDB" id="G8QSJ6"/>
<dbReference type="eggNOG" id="COG0800">
    <property type="taxonomic scope" value="Bacteria"/>
</dbReference>
<keyword evidence="4" id="KW-0456">Lyase</keyword>
<dbReference type="Proteomes" id="UP000005632">
    <property type="component" value="Chromosome"/>
</dbReference>
<dbReference type="SUPFAM" id="SSF51569">
    <property type="entry name" value="Aldolase"/>
    <property type="match status" value="1"/>
</dbReference>
<proteinExistence type="inferred from homology"/>
<dbReference type="PANTHER" id="PTHR30246">
    <property type="entry name" value="2-KETO-3-DEOXY-6-PHOSPHOGLUCONATE ALDOLASE"/>
    <property type="match status" value="1"/>
</dbReference>
<evidence type="ECO:0000256" key="1">
    <source>
        <dbReference type="ARBA" id="ARBA00004761"/>
    </source>
</evidence>
<dbReference type="Gene3D" id="3.20.20.70">
    <property type="entry name" value="Aldolase class I"/>
    <property type="match status" value="1"/>
</dbReference>
<evidence type="ECO:0000256" key="2">
    <source>
        <dbReference type="ARBA" id="ARBA00006906"/>
    </source>
</evidence>